<feature type="region of interest" description="Disordered" evidence="1">
    <location>
        <begin position="1"/>
        <end position="25"/>
    </location>
</feature>
<proteinExistence type="predicted"/>
<comment type="caution">
    <text evidence="2">The sequence shown here is derived from an EMBL/GenBank/DDBJ whole genome shotgun (WGS) entry which is preliminary data.</text>
</comment>
<evidence type="ECO:0000256" key="1">
    <source>
        <dbReference type="SAM" id="MobiDB-lite"/>
    </source>
</evidence>
<evidence type="ECO:0000313" key="3">
    <source>
        <dbReference type="Proteomes" id="UP001159363"/>
    </source>
</evidence>
<dbReference type="EMBL" id="JARBHB010000009">
    <property type="protein sequence ID" value="KAJ8876005.1"/>
    <property type="molecule type" value="Genomic_DNA"/>
</dbReference>
<protein>
    <submittedName>
        <fullName evidence="2">Uncharacterized protein</fullName>
    </submittedName>
</protein>
<accession>A0ABQ9GVD7</accession>
<gene>
    <name evidence="2" type="ORF">PR048_023913</name>
</gene>
<organism evidence="2 3">
    <name type="scientific">Dryococelus australis</name>
    <dbReference type="NCBI Taxonomy" id="614101"/>
    <lineage>
        <taxon>Eukaryota</taxon>
        <taxon>Metazoa</taxon>
        <taxon>Ecdysozoa</taxon>
        <taxon>Arthropoda</taxon>
        <taxon>Hexapoda</taxon>
        <taxon>Insecta</taxon>
        <taxon>Pterygota</taxon>
        <taxon>Neoptera</taxon>
        <taxon>Polyneoptera</taxon>
        <taxon>Phasmatodea</taxon>
        <taxon>Verophasmatodea</taxon>
        <taxon>Anareolatae</taxon>
        <taxon>Phasmatidae</taxon>
        <taxon>Eurycanthinae</taxon>
        <taxon>Dryococelus</taxon>
    </lineage>
</organism>
<name>A0ABQ9GVD7_9NEOP</name>
<keyword evidence="3" id="KW-1185">Reference proteome</keyword>
<evidence type="ECO:0000313" key="2">
    <source>
        <dbReference type="EMBL" id="KAJ8876005.1"/>
    </source>
</evidence>
<feature type="compositionally biased region" description="Polar residues" evidence="1">
    <location>
        <begin position="1"/>
        <end position="11"/>
    </location>
</feature>
<dbReference type="Proteomes" id="UP001159363">
    <property type="component" value="Chromosome 8"/>
</dbReference>
<sequence length="488" mass="52542">MSPSCSASSTGHRQRSGAACSQKSVPAAPGRCGPASRPGVTLSLLFFLLLLFSTVHANSRLLLTLQLKIIKGAATCWLEVITPLDFVAKNFKLPCIVVCLIVWTTDAVDEAASTPAPRRHAGNMIVTDDIVLEDLVTGSSGSGMLLPITAAMASHSNMIQPACHTLYAMRSRIFACGNHAGRWSACFLGDLPFSPPLHIGTASYSPHLTLIGSQDLDLDVESRPNIFTHSILTSFHPHFHSNIIIKWQDSPWVVCIYTLSSARKVVLWSGSVERLESARLPPRRTGFNPCSDHSAIFACSNRVGQCRFSVCEGGGGGFLEDLPFAPPFHSGAAPILASITLIGSQGLAVKSRPNIITYSLTTSFCRKFYFPPLWFSELSVSLSLSLSLNPPRSAGGGTVVAQWADRLLSIVTPDRLVCRSRNLLPRPLGPSRLAARPGTRISRDISRTSCRYQTPPFKNALRNTFSSGIPPSDASAGKGVCAMMVVER</sequence>
<reference evidence="2 3" key="1">
    <citation type="submission" date="2023-02" db="EMBL/GenBank/DDBJ databases">
        <title>LHISI_Scaffold_Assembly.</title>
        <authorList>
            <person name="Stuart O.P."/>
            <person name="Cleave R."/>
            <person name="Magrath M.J.L."/>
            <person name="Mikheyev A.S."/>
        </authorList>
    </citation>
    <scope>NUCLEOTIDE SEQUENCE [LARGE SCALE GENOMIC DNA]</scope>
    <source>
        <strain evidence="2">Daus_M_001</strain>
        <tissue evidence="2">Leg muscle</tissue>
    </source>
</reference>